<dbReference type="OrthoDB" id="9768786at2"/>
<accession>A0A1K2IR92</accession>
<reference evidence="5 6" key="1">
    <citation type="submission" date="2016-10" db="EMBL/GenBank/DDBJ databases">
        <authorList>
            <person name="de Groot N.N."/>
        </authorList>
    </citation>
    <scope>NUCLEOTIDE SEQUENCE [LARGE SCALE GENOMIC DNA]</scope>
    <source>
        <strain evidence="5 6">DSM 18180</strain>
    </source>
</reference>
<dbReference type="Proteomes" id="UP000182544">
    <property type="component" value="Unassembled WGS sequence"/>
</dbReference>
<dbReference type="GO" id="GO:0045490">
    <property type="term" value="P:pectin catabolic process"/>
    <property type="evidence" value="ECO:0007669"/>
    <property type="project" value="TreeGrafter"/>
</dbReference>
<keyword evidence="2 4" id="KW-0378">Hydrolase</keyword>
<evidence type="ECO:0000256" key="2">
    <source>
        <dbReference type="ARBA" id="ARBA00022801"/>
    </source>
</evidence>
<gene>
    <name evidence="5" type="ORF">SAMN05428642_1062</name>
</gene>
<dbReference type="PANTHER" id="PTHR34983:SF2">
    <property type="entry name" value="ENDO-BETA-1,4-GALACTANASE"/>
    <property type="match status" value="1"/>
</dbReference>
<comment type="similarity">
    <text evidence="1 4">Belongs to the glycosyl hydrolase 53 family.</text>
</comment>
<proteinExistence type="inferred from homology"/>
<dbReference type="EC" id="3.2.1.89" evidence="4"/>
<dbReference type="PANTHER" id="PTHR34983">
    <property type="entry name" value="ARABINOGALACTAN ENDO-BETA-1,4-GALACTANASE A"/>
    <property type="match status" value="1"/>
</dbReference>
<evidence type="ECO:0000256" key="4">
    <source>
        <dbReference type="RuleBase" id="RU361192"/>
    </source>
</evidence>
<dbReference type="RefSeq" id="WP_072403648.1">
    <property type="nucleotide sequence ID" value="NZ_FPKV01000006.1"/>
</dbReference>
<keyword evidence="6" id="KW-1185">Reference proteome</keyword>
<evidence type="ECO:0000313" key="6">
    <source>
        <dbReference type="Proteomes" id="UP000182544"/>
    </source>
</evidence>
<dbReference type="Pfam" id="PF07745">
    <property type="entry name" value="Glyco_hydro_53"/>
    <property type="match status" value="1"/>
</dbReference>
<comment type="catalytic activity">
    <reaction evidence="4">
        <text>The enzyme specifically hydrolyzes (1-&gt;4)-beta-D-galactosidic linkages in type I arabinogalactans.</text>
        <dbReference type="EC" id="3.2.1.89"/>
    </reaction>
</comment>
<dbReference type="InterPro" id="IPR017853">
    <property type="entry name" value="GH"/>
</dbReference>
<feature type="chain" id="PRO_5011823295" description="Arabinogalactan endo-beta-1,4-galactanase" evidence="4">
    <location>
        <begin position="21"/>
        <end position="385"/>
    </location>
</feature>
<sequence>MKLLPVILCVILAISCSSQGSDTPVTDDDSIDENPNNGNGNIDFYYGADLSYVNEMEDCSAIYKDLNGTIKDPYKIFAEAGTNLVRLRLWHNPTWTNYSNYNDVKKSIQRAKAEGMQVLLDFHYSDTWTDPEKQEIPAAWLSEIDNTEALGNLLYNYTYNTLNDLASANLLPDIVQVGNEINPMILQEGELQWPIDWARNSSLINKGIKAVRDISSQKNKEIGVMLHIAQPENGLWWFEQATTAGITDYDWIGLSYYPLWSDYKLNNVAIPLKTLIDTYKKRLMIVETAYPFTLENVDSANNILNEEALISGYPATQQGQLDYLNTLKTKVVEAGGEGLIYWEPAWVSTNCSTLWAQGSHWDNATLFDHDKKATLGLSFYNGSKN</sequence>
<dbReference type="GO" id="GO:0015926">
    <property type="term" value="F:glucosidase activity"/>
    <property type="evidence" value="ECO:0007669"/>
    <property type="project" value="InterPro"/>
</dbReference>
<dbReference type="SUPFAM" id="SSF51445">
    <property type="entry name" value="(Trans)glycosidases"/>
    <property type="match status" value="1"/>
</dbReference>
<dbReference type="PROSITE" id="PS51257">
    <property type="entry name" value="PROKAR_LIPOPROTEIN"/>
    <property type="match status" value="1"/>
</dbReference>
<dbReference type="Gene3D" id="3.20.20.80">
    <property type="entry name" value="Glycosidases"/>
    <property type="match status" value="1"/>
</dbReference>
<dbReference type="EMBL" id="FPKV01000006">
    <property type="protein sequence ID" value="SFZ94961.1"/>
    <property type="molecule type" value="Genomic_DNA"/>
</dbReference>
<keyword evidence="3 4" id="KW-0326">Glycosidase</keyword>
<dbReference type="InterPro" id="IPR011683">
    <property type="entry name" value="Glyco_hydro_53"/>
</dbReference>
<feature type="signal peptide" evidence="4">
    <location>
        <begin position="1"/>
        <end position="20"/>
    </location>
</feature>
<evidence type="ECO:0000313" key="5">
    <source>
        <dbReference type="EMBL" id="SFZ94961.1"/>
    </source>
</evidence>
<name>A0A1K2IR92_9FLAO</name>
<evidence type="ECO:0000256" key="1">
    <source>
        <dbReference type="ARBA" id="ARBA00010687"/>
    </source>
</evidence>
<dbReference type="GO" id="GO:0031218">
    <property type="term" value="F:arabinogalactan endo-1,4-beta-galactosidase activity"/>
    <property type="evidence" value="ECO:0007669"/>
    <property type="project" value="UniProtKB-EC"/>
</dbReference>
<dbReference type="AlphaFoldDB" id="A0A1K2IR92"/>
<protein>
    <recommendedName>
        <fullName evidence="4">Arabinogalactan endo-beta-1,4-galactanase</fullName>
        <ecNumber evidence="4">3.2.1.89</ecNumber>
    </recommendedName>
</protein>
<evidence type="ECO:0000256" key="3">
    <source>
        <dbReference type="ARBA" id="ARBA00023295"/>
    </source>
</evidence>
<dbReference type="STRING" id="369401.SAMN05428642_1062"/>
<keyword evidence="4" id="KW-0732">Signal</keyword>
<organism evidence="5 6">
    <name type="scientific">Flaviramulus basaltis</name>
    <dbReference type="NCBI Taxonomy" id="369401"/>
    <lineage>
        <taxon>Bacteria</taxon>
        <taxon>Pseudomonadati</taxon>
        <taxon>Bacteroidota</taxon>
        <taxon>Flavobacteriia</taxon>
        <taxon>Flavobacteriales</taxon>
        <taxon>Flavobacteriaceae</taxon>
        <taxon>Flaviramulus</taxon>
    </lineage>
</organism>